<protein>
    <submittedName>
        <fullName evidence="1">Uncharacterized protein</fullName>
    </submittedName>
</protein>
<comment type="caution">
    <text evidence="1">The sequence shown here is derived from an EMBL/GenBank/DDBJ whole genome shotgun (WGS) entry which is preliminary data.</text>
</comment>
<reference evidence="1" key="1">
    <citation type="journal article" date="2020" name="Stud. Mycol.">
        <title>101 Dothideomycetes genomes: a test case for predicting lifestyles and emergence of pathogens.</title>
        <authorList>
            <person name="Haridas S."/>
            <person name="Albert R."/>
            <person name="Binder M."/>
            <person name="Bloem J."/>
            <person name="Labutti K."/>
            <person name="Salamov A."/>
            <person name="Andreopoulos B."/>
            <person name="Baker S."/>
            <person name="Barry K."/>
            <person name="Bills G."/>
            <person name="Bluhm B."/>
            <person name="Cannon C."/>
            <person name="Castanera R."/>
            <person name="Culley D."/>
            <person name="Daum C."/>
            <person name="Ezra D."/>
            <person name="Gonzalez J."/>
            <person name="Henrissat B."/>
            <person name="Kuo A."/>
            <person name="Liang C."/>
            <person name="Lipzen A."/>
            <person name="Lutzoni F."/>
            <person name="Magnuson J."/>
            <person name="Mondo S."/>
            <person name="Nolan M."/>
            <person name="Ohm R."/>
            <person name="Pangilinan J."/>
            <person name="Park H.-J."/>
            <person name="Ramirez L."/>
            <person name="Alfaro M."/>
            <person name="Sun H."/>
            <person name="Tritt A."/>
            <person name="Yoshinaga Y."/>
            <person name="Zwiers L.-H."/>
            <person name="Turgeon B."/>
            <person name="Goodwin S."/>
            <person name="Spatafora J."/>
            <person name="Crous P."/>
            <person name="Grigoriev I."/>
        </authorList>
    </citation>
    <scope>NUCLEOTIDE SEQUENCE</scope>
    <source>
        <strain evidence="1">CBS 690.94</strain>
    </source>
</reference>
<accession>A0A9P4PQM7</accession>
<dbReference type="AlphaFoldDB" id="A0A9P4PQM7"/>
<name>A0A9P4PQM7_9PLEO</name>
<dbReference type="EMBL" id="MU001495">
    <property type="protein sequence ID" value="KAF2448362.1"/>
    <property type="molecule type" value="Genomic_DNA"/>
</dbReference>
<proteinExistence type="predicted"/>
<evidence type="ECO:0000313" key="1">
    <source>
        <dbReference type="EMBL" id="KAF2448362.1"/>
    </source>
</evidence>
<dbReference type="Proteomes" id="UP000799764">
    <property type="component" value="Unassembled WGS sequence"/>
</dbReference>
<gene>
    <name evidence="1" type="ORF">P171DRAFT_481436</name>
</gene>
<sequence>MLKAEEMRGGGLAHGSDWIYEFSNEFQDAGSDSGADGDAGGTFMCALCVLRKHDPCINDETCSNDLRSLLIDMNCSTMADAEEALAEEMARASRRRSDVAKPWDWLGDFVNENPDAYVEEPVEWEEMVGGRGNPLARVRTLLREEARRNEEEARTMNFERAWLHGE</sequence>
<organism evidence="1 2">
    <name type="scientific">Karstenula rhodostoma CBS 690.94</name>
    <dbReference type="NCBI Taxonomy" id="1392251"/>
    <lineage>
        <taxon>Eukaryota</taxon>
        <taxon>Fungi</taxon>
        <taxon>Dikarya</taxon>
        <taxon>Ascomycota</taxon>
        <taxon>Pezizomycotina</taxon>
        <taxon>Dothideomycetes</taxon>
        <taxon>Pleosporomycetidae</taxon>
        <taxon>Pleosporales</taxon>
        <taxon>Massarineae</taxon>
        <taxon>Didymosphaeriaceae</taxon>
        <taxon>Karstenula</taxon>
    </lineage>
</organism>
<keyword evidence="2" id="KW-1185">Reference proteome</keyword>
<evidence type="ECO:0000313" key="2">
    <source>
        <dbReference type="Proteomes" id="UP000799764"/>
    </source>
</evidence>